<gene>
    <name evidence="2" type="ORF">EQU24_19150</name>
</gene>
<evidence type="ECO:0000313" key="3">
    <source>
        <dbReference type="Proteomes" id="UP000305881"/>
    </source>
</evidence>
<keyword evidence="1" id="KW-1133">Transmembrane helix</keyword>
<feature type="transmembrane region" description="Helical" evidence="1">
    <location>
        <begin position="76"/>
        <end position="96"/>
    </location>
</feature>
<dbReference type="AlphaFoldDB" id="A0A4P9UWH9"/>
<accession>A0A4P9UWH9</accession>
<dbReference type="STRING" id="675511.GCA_000341735_03613"/>
<keyword evidence="1" id="KW-0472">Membrane</keyword>
<dbReference type="OrthoDB" id="980055at2"/>
<name>A0A4P9UWH9_METBY</name>
<organism evidence="2 3">
    <name type="scientific">Methylotuvimicrobium buryatense</name>
    <name type="common">Methylomicrobium buryatense</name>
    <dbReference type="NCBI Taxonomy" id="95641"/>
    <lineage>
        <taxon>Bacteria</taxon>
        <taxon>Pseudomonadati</taxon>
        <taxon>Pseudomonadota</taxon>
        <taxon>Gammaproteobacteria</taxon>
        <taxon>Methylococcales</taxon>
        <taxon>Methylococcaceae</taxon>
        <taxon>Methylotuvimicrobium</taxon>
    </lineage>
</organism>
<dbReference type="RefSeq" id="WP_085986406.1">
    <property type="nucleotide sequence ID" value="NZ_CP035467.1"/>
</dbReference>
<dbReference type="Proteomes" id="UP000305881">
    <property type="component" value="Chromosome"/>
</dbReference>
<dbReference type="Pfam" id="PF09948">
    <property type="entry name" value="PpoB2"/>
    <property type="match status" value="1"/>
</dbReference>
<feature type="transmembrane region" description="Helical" evidence="1">
    <location>
        <begin position="116"/>
        <end position="131"/>
    </location>
</feature>
<feature type="transmembrane region" description="Helical" evidence="1">
    <location>
        <begin position="38"/>
        <end position="64"/>
    </location>
</feature>
<feature type="transmembrane region" description="Helical" evidence="1">
    <location>
        <begin position="168"/>
        <end position="199"/>
    </location>
</feature>
<reference evidence="3" key="1">
    <citation type="journal article" date="2019" name="J. Bacteriol.">
        <title>A Mutagenic Screen Identifies a TonB-Dependent Receptor Required for the Lanthanide Metal Switch in the Type I Methanotroph 'Methylotuvimicrobium buryatense' 5GB1C.</title>
        <authorList>
            <person name="Groom J.D."/>
            <person name="Ford S.M."/>
            <person name="Pesesky M.W."/>
            <person name="Lidstrom M.E."/>
        </authorList>
    </citation>
    <scope>NUCLEOTIDE SEQUENCE [LARGE SCALE GENOMIC DNA]</scope>
    <source>
        <strain evidence="3">5GB1C</strain>
    </source>
</reference>
<evidence type="ECO:0000256" key="1">
    <source>
        <dbReference type="SAM" id="Phobius"/>
    </source>
</evidence>
<keyword evidence="1" id="KW-0812">Transmembrane</keyword>
<dbReference type="KEGG" id="mbur:EQU24_19150"/>
<dbReference type="EMBL" id="CP035467">
    <property type="protein sequence ID" value="QCW84116.1"/>
    <property type="molecule type" value="Genomic_DNA"/>
</dbReference>
<feature type="transmembrane region" description="Helical" evidence="1">
    <location>
        <begin position="211"/>
        <end position="229"/>
    </location>
</feature>
<dbReference type="InterPro" id="IPR018688">
    <property type="entry name" value="PpoB2-like"/>
</dbReference>
<evidence type="ECO:0000313" key="2">
    <source>
        <dbReference type="EMBL" id="QCW84116.1"/>
    </source>
</evidence>
<proteinExistence type="predicted"/>
<sequence length="231" mass="25375">MGRSILAIPLHVRNANDGNVDAPSATSAWSAFDFGIVFSMWAVMMIAMMLPSAFPTVMAFATICRKRGQNLFRLSPLFVLGYLSIWLLFSIVLALLQWQMHGLLWLSPMMDNNNRILAIAILVMAGAYQFSPTKNACLSYCQSPVGFLMNRWRDGAMGAYRMGIQHGVVCLGCCWAEMLVMFSVGLMNITGMLVLTLIITPEKLSPFNAAISARIGGLLFFAWAGGVMLSD</sequence>
<keyword evidence="3" id="KW-1185">Reference proteome</keyword>
<protein>
    <submittedName>
        <fullName evidence="2">DUF2182 domain-containing protein</fullName>
    </submittedName>
</protein>